<evidence type="ECO:0000256" key="9">
    <source>
        <dbReference type="ARBA" id="ARBA00022989"/>
    </source>
</evidence>
<comment type="subunit">
    <text evidence="15">Interacts with B3GNT8; this interaction greatly increases B3GNT2 catalytic activity, independently of B3GNT8 enzymatic activity.</text>
</comment>
<dbReference type="GO" id="GO:0008532">
    <property type="term" value="F:N-acetyllactosaminide beta-1,3-N-acetylglucosaminyltransferase activity"/>
    <property type="evidence" value="ECO:0007669"/>
    <property type="project" value="UniProtKB-EC"/>
</dbReference>
<comment type="cofactor">
    <cofactor evidence="1">
        <name>Mn(2+)</name>
        <dbReference type="ChEBI" id="CHEBI:29035"/>
    </cofactor>
</comment>
<name>A0A8C9S611_SCLFO</name>
<keyword evidence="18" id="KW-1185">Reference proteome</keyword>
<dbReference type="AlphaFoldDB" id="A0A8C9S611"/>
<evidence type="ECO:0000256" key="14">
    <source>
        <dbReference type="ARBA" id="ARBA00050470"/>
    </source>
</evidence>
<evidence type="ECO:0000256" key="16">
    <source>
        <dbReference type="RuleBase" id="RU363063"/>
    </source>
</evidence>
<dbReference type="KEGG" id="sfm:108920231"/>
<evidence type="ECO:0000256" key="3">
    <source>
        <dbReference type="ARBA" id="ARBA00004922"/>
    </source>
</evidence>
<evidence type="ECO:0000256" key="5">
    <source>
        <dbReference type="ARBA" id="ARBA00022676"/>
    </source>
</evidence>
<dbReference type="PANTHER" id="PTHR11214">
    <property type="entry name" value="BETA-1,3-N-ACETYLGLUCOSAMINYLTRANSFERASE"/>
    <property type="match status" value="1"/>
</dbReference>
<reference evidence="17" key="3">
    <citation type="submission" date="2025-09" db="UniProtKB">
        <authorList>
            <consortium name="Ensembl"/>
        </authorList>
    </citation>
    <scope>IDENTIFICATION</scope>
</reference>
<dbReference type="Pfam" id="PF01762">
    <property type="entry name" value="Galactosyl_T"/>
    <property type="match status" value="1"/>
</dbReference>
<dbReference type="Gene3D" id="3.90.550.50">
    <property type="match status" value="1"/>
</dbReference>
<evidence type="ECO:0000256" key="13">
    <source>
        <dbReference type="ARBA" id="ARBA00023211"/>
    </source>
</evidence>
<dbReference type="RefSeq" id="XP_018584359.2">
    <property type="nucleotide sequence ID" value="XM_018728843.2"/>
</dbReference>
<dbReference type="GO" id="GO:0030311">
    <property type="term" value="P:poly-N-acetyllactosamine biosynthetic process"/>
    <property type="evidence" value="ECO:0007669"/>
    <property type="project" value="TreeGrafter"/>
</dbReference>
<keyword evidence="5 16" id="KW-0328">Glycosyltransferase</keyword>
<dbReference type="Proteomes" id="UP000694397">
    <property type="component" value="Chromosome 21"/>
</dbReference>
<feature type="transmembrane region" description="Helical" evidence="16">
    <location>
        <begin position="12"/>
        <end position="36"/>
    </location>
</feature>
<comment type="catalytic activity">
    <reaction evidence="14">
        <text>a beta-D-galactosyl-(1-&gt;4)-N-acetyl-beta-D-glucosaminyl derivative + UDP-N-acetyl-alpha-D-glucosamine = an N-acetyl-beta-D-glucosaminyl-(1-&gt;3)-beta-D-galactosyl-(1-&gt;4)-N-acetyl-beta-D-glucosaminyl derivative + UDP + H(+)</text>
        <dbReference type="Rhea" id="RHEA:14389"/>
        <dbReference type="ChEBI" id="CHEBI:15378"/>
        <dbReference type="ChEBI" id="CHEBI:57705"/>
        <dbReference type="ChEBI" id="CHEBI:58223"/>
        <dbReference type="ChEBI" id="CHEBI:133507"/>
        <dbReference type="ChEBI" id="CHEBI:134090"/>
        <dbReference type="EC" id="2.4.1.149"/>
    </reaction>
</comment>
<evidence type="ECO:0000256" key="2">
    <source>
        <dbReference type="ARBA" id="ARBA00004323"/>
    </source>
</evidence>
<evidence type="ECO:0000256" key="7">
    <source>
        <dbReference type="ARBA" id="ARBA00022692"/>
    </source>
</evidence>
<comment type="subcellular location">
    <subcellularLocation>
        <location evidence="2 16">Golgi apparatus membrane</location>
        <topology evidence="2 16">Single-pass type II membrane protein</topology>
    </subcellularLocation>
</comment>
<dbReference type="GO" id="GO:0006493">
    <property type="term" value="P:protein O-linked glycosylation"/>
    <property type="evidence" value="ECO:0007669"/>
    <property type="project" value="TreeGrafter"/>
</dbReference>
<evidence type="ECO:0000313" key="18">
    <source>
        <dbReference type="Proteomes" id="UP000694397"/>
    </source>
</evidence>
<evidence type="ECO:0000256" key="15">
    <source>
        <dbReference type="ARBA" id="ARBA00065824"/>
    </source>
</evidence>
<keyword evidence="13" id="KW-0464">Manganese</keyword>
<comment type="pathway">
    <text evidence="3">Protein modification; protein glycosylation.</text>
</comment>
<reference evidence="17" key="2">
    <citation type="submission" date="2025-08" db="UniProtKB">
        <authorList>
            <consortium name="Ensembl"/>
        </authorList>
    </citation>
    <scope>IDENTIFICATION</scope>
</reference>
<keyword evidence="11 16" id="KW-0472">Membrane</keyword>
<dbReference type="GeneTree" id="ENSGT00940000164878"/>
<dbReference type="RefSeq" id="XP_018584360.2">
    <property type="nucleotide sequence ID" value="XM_018728844.2"/>
</dbReference>
<keyword evidence="10 16" id="KW-0333">Golgi apparatus</keyword>
<protein>
    <recommendedName>
        <fullName evidence="16">Hexosyltransferase</fullName>
        <ecNumber evidence="16">2.4.1.-</ecNumber>
    </recommendedName>
</protein>
<evidence type="ECO:0000313" key="17">
    <source>
        <dbReference type="Ensembl" id="ENSSFOP00015029218.2"/>
    </source>
</evidence>
<dbReference type="RefSeq" id="XP_018584357.2">
    <property type="nucleotide sequence ID" value="XM_018728841.2"/>
</dbReference>
<evidence type="ECO:0000256" key="4">
    <source>
        <dbReference type="ARBA" id="ARBA00008661"/>
    </source>
</evidence>
<gene>
    <name evidence="17" type="primary">LOC108920231</name>
</gene>
<dbReference type="GeneID" id="108920231"/>
<evidence type="ECO:0000256" key="12">
    <source>
        <dbReference type="ARBA" id="ARBA00023180"/>
    </source>
</evidence>
<keyword evidence="6" id="KW-0808">Transferase</keyword>
<dbReference type="FunFam" id="3.90.550.50:FF:000010">
    <property type="entry name" value="Hexosyltransferase"/>
    <property type="match status" value="1"/>
</dbReference>
<keyword evidence="8 16" id="KW-0735">Signal-anchor</keyword>
<evidence type="ECO:0000256" key="11">
    <source>
        <dbReference type="ARBA" id="ARBA00023136"/>
    </source>
</evidence>
<dbReference type="EC" id="2.4.1.-" evidence="16"/>
<accession>A0A8C9S611</accession>
<evidence type="ECO:0000256" key="10">
    <source>
        <dbReference type="ARBA" id="ARBA00023034"/>
    </source>
</evidence>
<keyword evidence="9 16" id="KW-1133">Transmembrane helix</keyword>
<keyword evidence="7 16" id="KW-0812">Transmembrane</keyword>
<evidence type="ECO:0000256" key="8">
    <source>
        <dbReference type="ARBA" id="ARBA00022968"/>
    </source>
</evidence>
<dbReference type="PANTHER" id="PTHR11214:SF234">
    <property type="entry name" value="HEXOSYLTRANSFERASE"/>
    <property type="match status" value="1"/>
</dbReference>
<comment type="similarity">
    <text evidence="4 16">Belongs to the glycosyltransferase 31 family.</text>
</comment>
<keyword evidence="12" id="KW-0325">Glycoprotein</keyword>
<dbReference type="InterPro" id="IPR002659">
    <property type="entry name" value="Glyco_trans_31"/>
</dbReference>
<sequence length="436" mass="48723">MARSLGRLLCLCLMLCLMVGHLLIYVVVSIFVIISYHPSEVPVHFVAPGASSNSAELAAHPLHPFWNLRLDSGALWNHLQHPRDRLHNPILRGNDSSVAKGLNPPVEARPQDGVPACGLDRSWVPHLPDFDSFPDQMRDFVLSMHCTEYPLMLNQPGLCGEGGAGEGPALLIAVKSQTPNFESRQAIRQTWGASGWVKGEAGGPGGLVRTVFLLGRQDGSTGVHPELGELLEVESRRHGDILQWDFRDTFFNLTLKDVLFWRWFSANCPRARFVFKGDDDVFLRTRTLLDYLRQLEEERLNGTGGAWDFVVGDVISNAFPNRQPSDKYYIPESFYKGSYPAYAGGGGVVYSGELALHLREVSHRVLLFPIDDVYVGMCLHRLGISPTHHPGFMTFDLPEEDRGKTCAYHSVLLVHKRTPKEVLRLWSELQTPPPPC</sequence>
<organism evidence="17 18">
    <name type="scientific">Scleropages formosus</name>
    <name type="common">Asian bonytongue</name>
    <name type="synonym">Osteoglossum formosum</name>
    <dbReference type="NCBI Taxonomy" id="113540"/>
    <lineage>
        <taxon>Eukaryota</taxon>
        <taxon>Metazoa</taxon>
        <taxon>Chordata</taxon>
        <taxon>Craniata</taxon>
        <taxon>Vertebrata</taxon>
        <taxon>Euteleostomi</taxon>
        <taxon>Actinopterygii</taxon>
        <taxon>Neopterygii</taxon>
        <taxon>Teleostei</taxon>
        <taxon>Osteoglossocephala</taxon>
        <taxon>Osteoglossomorpha</taxon>
        <taxon>Osteoglossiformes</taxon>
        <taxon>Osteoglossidae</taxon>
        <taxon>Scleropages</taxon>
    </lineage>
</organism>
<reference evidence="17 18" key="1">
    <citation type="submission" date="2019-04" db="EMBL/GenBank/DDBJ databases">
        <authorList>
            <consortium name="Wellcome Sanger Institute Data Sharing"/>
        </authorList>
    </citation>
    <scope>NUCLEOTIDE SEQUENCE [LARGE SCALE GENOMIC DNA]</scope>
</reference>
<dbReference type="GO" id="GO:0000139">
    <property type="term" value="C:Golgi membrane"/>
    <property type="evidence" value="ECO:0007669"/>
    <property type="project" value="UniProtKB-SubCell"/>
</dbReference>
<dbReference type="OrthoDB" id="5957813at2759"/>
<evidence type="ECO:0000256" key="6">
    <source>
        <dbReference type="ARBA" id="ARBA00022679"/>
    </source>
</evidence>
<proteinExistence type="inferred from homology"/>
<dbReference type="Ensembl" id="ENSSFOT00015029553.2">
    <property type="protein sequence ID" value="ENSSFOP00015029218.2"/>
    <property type="gene ID" value="ENSSFOG00015018782.2"/>
</dbReference>
<evidence type="ECO:0000256" key="1">
    <source>
        <dbReference type="ARBA" id="ARBA00001936"/>
    </source>
</evidence>